<organism evidence="1 2">
    <name type="scientific">Eretmocerus hayati</name>
    <dbReference type="NCBI Taxonomy" id="131215"/>
    <lineage>
        <taxon>Eukaryota</taxon>
        <taxon>Metazoa</taxon>
        <taxon>Ecdysozoa</taxon>
        <taxon>Arthropoda</taxon>
        <taxon>Hexapoda</taxon>
        <taxon>Insecta</taxon>
        <taxon>Pterygota</taxon>
        <taxon>Neoptera</taxon>
        <taxon>Endopterygota</taxon>
        <taxon>Hymenoptera</taxon>
        <taxon>Apocrita</taxon>
        <taxon>Proctotrupomorpha</taxon>
        <taxon>Chalcidoidea</taxon>
        <taxon>Aphelinidae</taxon>
        <taxon>Aphelininae</taxon>
        <taxon>Eretmocerus</taxon>
    </lineage>
</organism>
<accession>A0ACC2NN62</accession>
<proteinExistence type="predicted"/>
<comment type="caution">
    <text evidence="1">The sequence shown here is derived from an EMBL/GenBank/DDBJ whole genome shotgun (WGS) entry which is preliminary data.</text>
</comment>
<dbReference type="Proteomes" id="UP001239111">
    <property type="component" value="Chromosome 3"/>
</dbReference>
<sequence>MPRYHFSLVRKTNNSEWSEVDEDVIKCLGGFAPANGQLYSKKGLPAPATPEKYVLAHRVRKKRLFPQPEKDMDVEKFGATTDPVEKIAGPFRATRRVGVTNGHERVTLTFAHNLRGMFIEQRSEKKVSDDDTSLI</sequence>
<evidence type="ECO:0000313" key="1">
    <source>
        <dbReference type="EMBL" id="KAJ8671749.1"/>
    </source>
</evidence>
<reference evidence="1" key="1">
    <citation type="submission" date="2023-04" db="EMBL/GenBank/DDBJ databases">
        <title>A chromosome-level genome assembly of the parasitoid wasp Eretmocerus hayati.</title>
        <authorList>
            <person name="Zhong Y."/>
            <person name="Liu S."/>
            <person name="Liu Y."/>
        </authorList>
    </citation>
    <scope>NUCLEOTIDE SEQUENCE</scope>
    <source>
        <strain evidence="1">ZJU_SS_LIU_2023</strain>
    </source>
</reference>
<protein>
    <submittedName>
        <fullName evidence="1">Uncharacterized protein</fullName>
    </submittedName>
</protein>
<gene>
    <name evidence="1" type="ORF">QAD02_003008</name>
</gene>
<name>A0ACC2NN62_9HYME</name>
<keyword evidence="2" id="KW-1185">Reference proteome</keyword>
<evidence type="ECO:0000313" key="2">
    <source>
        <dbReference type="Proteomes" id="UP001239111"/>
    </source>
</evidence>
<dbReference type="EMBL" id="CM056743">
    <property type="protein sequence ID" value="KAJ8671749.1"/>
    <property type="molecule type" value="Genomic_DNA"/>
</dbReference>